<evidence type="ECO:0000256" key="7">
    <source>
        <dbReference type="ARBA" id="ARBA00022664"/>
    </source>
</evidence>
<evidence type="ECO:0000256" key="15">
    <source>
        <dbReference type="HAMAP-Rule" id="MF_00104"/>
    </source>
</evidence>
<dbReference type="GO" id="GO:0008033">
    <property type="term" value="P:tRNA processing"/>
    <property type="evidence" value="ECO:0007669"/>
    <property type="project" value="UniProtKB-KW"/>
</dbReference>
<dbReference type="HAMAP" id="MF_00104">
    <property type="entry name" value="RNase_III"/>
    <property type="match status" value="1"/>
</dbReference>
<dbReference type="GO" id="GO:0006397">
    <property type="term" value="P:mRNA processing"/>
    <property type="evidence" value="ECO:0007669"/>
    <property type="project" value="UniProtKB-UniRule"/>
</dbReference>
<dbReference type="Proteomes" id="UP000298774">
    <property type="component" value="Plasmid p1"/>
</dbReference>
<keyword evidence="6 15" id="KW-0698">rRNA processing</keyword>
<dbReference type="GO" id="GO:0010468">
    <property type="term" value="P:regulation of gene expression"/>
    <property type="evidence" value="ECO:0007669"/>
    <property type="project" value="TreeGrafter"/>
</dbReference>
<sequence length="249" mass="27043">MASDADVSADSADLAELAAAIGHRFADPQRLADAVTHPSLMGLERNVRGGRPEQGPGLAYERLEFLGDRVLGLVIAEWLLERFPNEREGALAKRHVSLVRREALSRVADALQLGRYLRLSPSEAQGGGRSNNTILADACEAVIGALYLDGGMDKARDFIRRAWAGQIDRAEPPPLDSKTALQEWAQGNKRPLPTYELIEQSGPAHEPVFRIAVRLKGMEPVTATGPSKRVAERKAASALLRQLGVQVDD</sequence>
<dbReference type="GO" id="GO:0006364">
    <property type="term" value="P:rRNA processing"/>
    <property type="evidence" value="ECO:0007669"/>
    <property type="project" value="UniProtKB-UniRule"/>
</dbReference>
<dbReference type="InterPro" id="IPR014720">
    <property type="entry name" value="dsRBD_dom"/>
</dbReference>
<feature type="active site" evidence="15">
    <location>
        <position position="140"/>
    </location>
</feature>
<evidence type="ECO:0000256" key="6">
    <source>
        <dbReference type="ARBA" id="ARBA00022552"/>
    </source>
</evidence>
<evidence type="ECO:0000256" key="5">
    <source>
        <dbReference type="ARBA" id="ARBA00022490"/>
    </source>
</evidence>
<dbReference type="SMART" id="SM00535">
    <property type="entry name" value="RIBOc"/>
    <property type="match status" value="1"/>
</dbReference>
<dbReference type="GO" id="GO:0003725">
    <property type="term" value="F:double-stranded RNA binding"/>
    <property type="evidence" value="ECO:0007669"/>
    <property type="project" value="TreeGrafter"/>
</dbReference>
<dbReference type="SMART" id="SM00358">
    <property type="entry name" value="DSRM"/>
    <property type="match status" value="1"/>
</dbReference>
<evidence type="ECO:0000313" key="20">
    <source>
        <dbReference type="Proteomes" id="UP000298774"/>
    </source>
</evidence>
<evidence type="ECO:0000313" key="18">
    <source>
        <dbReference type="EMBL" id="MDX5950981.1"/>
    </source>
</evidence>
<dbReference type="GO" id="GO:0004525">
    <property type="term" value="F:ribonuclease III activity"/>
    <property type="evidence" value="ECO:0007669"/>
    <property type="project" value="UniProtKB-UniRule"/>
</dbReference>
<keyword evidence="11 15" id="KW-0255">Endonuclease</keyword>
<keyword evidence="7 15" id="KW-0507">mRNA processing</keyword>
<dbReference type="InterPro" id="IPR036389">
    <property type="entry name" value="RNase_III_sf"/>
</dbReference>
<dbReference type="PROSITE" id="PS00517">
    <property type="entry name" value="RNASE_3_1"/>
    <property type="match status" value="1"/>
</dbReference>
<dbReference type="PANTHER" id="PTHR11207:SF0">
    <property type="entry name" value="RIBONUCLEASE 3"/>
    <property type="match status" value="1"/>
</dbReference>
<feature type="domain" description="RNase III" evidence="17">
    <location>
        <begin position="14"/>
        <end position="151"/>
    </location>
</feature>
<feature type="binding site" evidence="15">
    <location>
        <position position="64"/>
    </location>
    <ligand>
        <name>Mg(2+)</name>
        <dbReference type="ChEBI" id="CHEBI:18420"/>
    </ligand>
</feature>
<dbReference type="CDD" id="cd00593">
    <property type="entry name" value="RIBOc"/>
    <property type="match status" value="1"/>
</dbReference>
<keyword evidence="10 15" id="KW-0479">Metal-binding</keyword>
<dbReference type="GO" id="GO:0019843">
    <property type="term" value="F:rRNA binding"/>
    <property type="evidence" value="ECO:0007669"/>
    <property type="project" value="UniProtKB-KW"/>
</dbReference>
<dbReference type="Proteomes" id="UP001277471">
    <property type="component" value="Unassembled WGS sequence"/>
</dbReference>
<reference evidence="19 20" key="1">
    <citation type="submission" date="2018-09" db="EMBL/GenBank/DDBJ databases">
        <title>Whole genome based analysis of evolution and adaptive divergence in Indian and Brazilian strains of Azospirillum brasilense.</title>
        <authorList>
            <person name="Singh C."/>
            <person name="Tripathi A.K."/>
        </authorList>
    </citation>
    <scope>NUCLEOTIDE SEQUENCE [LARGE SCALE GENOMIC DNA]</scope>
    <source>
        <strain evidence="19 20">MTCC4038</strain>
        <plasmid evidence="19 20">p1</plasmid>
    </source>
</reference>
<dbReference type="EMBL" id="CP032340">
    <property type="protein sequence ID" value="QCO11212.1"/>
    <property type="molecule type" value="Genomic_DNA"/>
</dbReference>
<feature type="binding site" evidence="15">
    <location>
        <position position="137"/>
    </location>
    <ligand>
        <name>Mg(2+)</name>
        <dbReference type="ChEBI" id="CHEBI:18420"/>
    </ligand>
</feature>
<dbReference type="FunFam" id="3.30.160.20:FF:000003">
    <property type="entry name" value="Ribonuclease 3"/>
    <property type="match status" value="1"/>
</dbReference>
<dbReference type="KEGG" id="abf:AMK58_17830"/>
<evidence type="ECO:0000256" key="11">
    <source>
        <dbReference type="ARBA" id="ARBA00022759"/>
    </source>
</evidence>
<feature type="domain" description="DRBM" evidence="16">
    <location>
        <begin position="176"/>
        <end position="245"/>
    </location>
</feature>
<evidence type="ECO:0000313" key="19">
    <source>
        <dbReference type="EMBL" id="QCO11212.1"/>
    </source>
</evidence>
<dbReference type="PROSITE" id="PS50137">
    <property type="entry name" value="DS_RBD"/>
    <property type="match status" value="1"/>
</dbReference>
<dbReference type="Gene3D" id="3.30.160.20">
    <property type="match status" value="1"/>
</dbReference>
<dbReference type="GeneID" id="56449075"/>
<dbReference type="EMBL" id="JAWXYC010000003">
    <property type="protein sequence ID" value="MDX5950981.1"/>
    <property type="molecule type" value="Genomic_DNA"/>
</dbReference>
<keyword evidence="13 15" id="KW-0460">Magnesium</keyword>
<dbReference type="GO" id="GO:0005737">
    <property type="term" value="C:cytoplasm"/>
    <property type="evidence" value="ECO:0007669"/>
    <property type="project" value="UniProtKB-SubCell"/>
</dbReference>
<dbReference type="InterPro" id="IPR000999">
    <property type="entry name" value="RNase_III_dom"/>
</dbReference>
<protein>
    <recommendedName>
        <fullName evidence="15">Ribonuclease 3</fullName>
        <ecNumber evidence="15">3.1.26.3</ecNumber>
    </recommendedName>
    <alternativeName>
        <fullName evidence="15">Ribonuclease III</fullName>
        <shortName evidence="15">RNase III</shortName>
    </alternativeName>
</protein>
<evidence type="ECO:0000256" key="14">
    <source>
        <dbReference type="ARBA" id="ARBA00022884"/>
    </source>
</evidence>
<feature type="active site" evidence="15">
    <location>
        <position position="68"/>
    </location>
</feature>
<dbReference type="SUPFAM" id="SSF54768">
    <property type="entry name" value="dsRNA-binding domain-like"/>
    <property type="match status" value="1"/>
</dbReference>
<keyword evidence="8 15" id="KW-0819">tRNA processing</keyword>
<dbReference type="SUPFAM" id="SSF69065">
    <property type="entry name" value="RNase III domain-like"/>
    <property type="match status" value="1"/>
</dbReference>
<name>A0A0P0EE36_AZOBR</name>
<evidence type="ECO:0000256" key="9">
    <source>
        <dbReference type="ARBA" id="ARBA00022722"/>
    </source>
</evidence>
<dbReference type="Pfam" id="PF14622">
    <property type="entry name" value="Ribonucleas_3_3"/>
    <property type="match status" value="1"/>
</dbReference>
<comment type="function">
    <text evidence="15">Digests double-stranded RNA. Involved in the processing of primary rRNA transcript to yield the immediate precursors to the large and small rRNAs (23S and 16S). Processes some mRNAs, and tRNAs when they are encoded in the rRNA operon. Processes pre-crRNA and tracrRNA of type II CRISPR loci if present in the organism.</text>
</comment>
<dbReference type="EC" id="3.1.26.3" evidence="15"/>
<dbReference type="GO" id="GO:0042802">
    <property type="term" value="F:identical protein binding"/>
    <property type="evidence" value="ECO:0007669"/>
    <property type="project" value="UniProtKB-ARBA"/>
</dbReference>
<keyword evidence="15" id="KW-0699">rRNA-binding</keyword>
<dbReference type="GO" id="GO:0046872">
    <property type="term" value="F:metal ion binding"/>
    <property type="evidence" value="ECO:0007669"/>
    <property type="project" value="UniProtKB-KW"/>
</dbReference>
<evidence type="ECO:0000256" key="8">
    <source>
        <dbReference type="ARBA" id="ARBA00022694"/>
    </source>
</evidence>
<organism evidence="19 20">
    <name type="scientific">Azospirillum brasilense</name>
    <dbReference type="NCBI Taxonomy" id="192"/>
    <lineage>
        <taxon>Bacteria</taxon>
        <taxon>Pseudomonadati</taxon>
        <taxon>Pseudomonadota</taxon>
        <taxon>Alphaproteobacteria</taxon>
        <taxon>Rhodospirillales</taxon>
        <taxon>Azospirillaceae</taxon>
        <taxon>Azospirillum</taxon>
    </lineage>
</organism>
<comment type="subcellular location">
    <subcellularLocation>
        <location evidence="2 15">Cytoplasm</location>
    </subcellularLocation>
</comment>
<dbReference type="InterPro" id="IPR011907">
    <property type="entry name" value="RNase_III"/>
</dbReference>
<dbReference type="PROSITE" id="PS50142">
    <property type="entry name" value="RNASE_3_2"/>
    <property type="match status" value="1"/>
</dbReference>
<dbReference type="FunFam" id="1.10.1520.10:FF:000001">
    <property type="entry name" value="Ribonuclease 3"/>
    <property type="match status" value="1"/>
</dbReference>
<reference evidence="18 21" key="2">
    <citation type="submission" date="2023-11" db="EMBL/GenBank/DDBJ databases">
        <title>MicrobeMod: A computational toolkit for identifying prokaryotic methylation and restriction-modification with nanopore sequencing.</title>
        <authorList>
            <person name="Crits-Christoph A."/>
            <person name="Kang S.C."/>
            <person name="Lee H."/>
            <person name="Ostrov N."/>
        </authorList>
    </citation>
    <scope>NUCLEOTIDE SEQUENCE [LARGE SCALE GENOMIC DNA]</scope>
    <source>
        <strain evidence="18 21">ATCC 29145</strain>
    </source>
</reference>
<evidence type="ECO:0000256" key="13">
    <source>
        <dbReference type="ARBA" id="ARBA00022842"/>
    </source>
</evidence>
<evidence type="ECO:0000256" key="1">
    <source>
        <dbReference type="ARBA" id="ARBA00000109"/>
    </source>
</evidence>
<proteinExistence type="inferred from homology"/>
<dbReference type="PANTHER" id="PTHR11207">
    <property type="entry name" value="RIBONUCLEASE III"/>
    <property type="match status" value="1"/>
</dbReference>
<keyword evidence="19" id="KW-0614">Plasmid</keyword>
<dbReference type="RefSeq" id="WP_051140636.1">
    <property type="nucleotide sequence ID" value="NZ_CP012915.1"/>
</dbReference>
<evidence type="ECO:0000256" key="2">
    <source>
        <dbReference type="ARBA" id="ARBA00004496"/>
    </source>
</evidence>
<dbReference type="CDD" id="cd10845">
    <property type="entry name" value="DSRM_RNAse_III_family"/>
    <property type="match status" value="1"/>
</dbReference>
<dbReference type="Gene3D" id="1.10.1520.10">
    <property type="entry name" value="Ribonuclease III domain"/>
    <property type="match status" value="1"/>
</dbReference>
<evidence type="ECO:0000256" key="12">
    <source>
        <dbReference type="ARBA" id="ARBA00022801"/>
    </source>
</evidence>
<gene>
    <name evidence="15 19" type="primary">rnc</name>
    <name evidence="19" type="ORF">D3868_19560</name>
    <name evidence="18" type="ORF">SIM66_07235</name>
</gene>
<geneLocation type="plasmid" evidence="19 20">
    <name>p1</name>
</geneLocation>
<evidence type="ECO:0000256" key="3">
    <source>
        <dbReference type="ARBA" id="ARBA00010183"/>
    </source>
</evidence>
<dbReference type="AlphaFoldDB" id="A0A0P0EE36"/>
<comment type="similarity">
    <text evidence="3">Belongs to the ribonuclease III family.</text>
</comment>
<evidence type="ECO:0000256" key="4">
    <source>
        <dbReference type="ARBA" id="ARBA00011738"/>
    </source>
</evidence>
<keyword evidence="5 15" id="KW-0963">Cytoplasm</keyword>
<keyword evidence="12 15" id="KW-0378">Hydrolase</keyword>
<comment type="catalytic activity">
    <reaction evidence="1 15">
        <text>Endonucleolytic cleavage to 5'-phosphomonoester.</text>
        <dbReference type="EC" id="3.1.26.3"/>
    </reaction>
</comment>
<evidence type="ECO:0000259" key="17">
    <source>
        <dbReference type="PROSITE" id="PS50142"/>
    </source>
</evidence>
<evidence type="ECO:0000256" key="10">
    <source>
        <dbReference type="ARBA" id="ARBA00022723"/>
    </source>
</evidence>
<keyword evidence="9 15" id="KW-0540">Nuclease</keyword>
<accession>A0A0P0EE36</accession>
<keyword evidence="21" id="KW-1185">Reference proteome</keyword>
<dbReference type="NCBIfam" id="TIGR02191">
    <property type="entry name" value="RNaseIII"/>
    <property type="match status" value="1"/>
</dbReference>
<keyword evidence="14 15" id="KW-0694">RNA-binding</keyword>
<feature type="binding site" evidence="15">
    <location>
        <position position="140"/>
    </location>
    <ligand>
        <name>Mg(2+)</name>
        <dbReference type="ChEBI" id="CHEBI:18420"/>
    </ligand>
</feature>
<evidence type="ECO:0000313" key="21">
    <source>
        <dbReference type="Proteomes" id="UP001277471"/>
    </source>
</evidence>
<comment type="subunit">
    <text evidence="4 15">Homodimer.</text>
</comment>
<dbReference type="Pfam" id="PF00035">
    <property type="entry name" value="dsrm"/>
    <property type="match status" value="1"/>
</dbReference>
<comment type="cofactor">
    <cofactor evidence="15">
        <name>Mg(2+)</name>
        <dbReference type="ChEBI" id="CHEBI:18420"/>
    </cofactor>
</comment>
<evidence type="ECO:0000259" key="16">
    <source>
        <dbReference type="PROSITE" id="PS50137"/>
    </source>
</evidence>